<dbReference type="PANTHER" id="PTHR21299:SF1">
    <property type="entry name" value="PANTOATE--BETA-ALANINE LIGASE"/>
    <property type="match status" value="1"/>
</dbReference>
<feature type="binding site" evidence="8">
    <location>
        <begin position="32"/>
        <end position="39"/>
    </location>
    <ligand>
        <name>ATP</name>
        <dbReference type="ChEBI" id="CHEBI:30616"/>
    </ligand>
</feature>
<dbReference type="Gene3D" id="3.40.50.620">
    <property type="entry name" value="HUPs"/>
    <property type="match status" value="1"/>
</dbReference>
<evidence type="ECO:0000256" key="1">
    <source>
        <dbReference type="ARBA" id="ARBA00004990"/>
    </source>
</evidence>
<dbReference type="GO" id="GO:0004592">
    <property type="term" value="F:pantoate-beta-alanine ligase activity"/>
    <property type="evidence" value="ECO:0007669"/>
    <property type="project" value="UniProtKB-UniRule"/>
</dbReference>
<feature type="active site" description="Proton donor" evidence="8">
    <location>
        <position position="39"/>
    </location>
</feature>
<dbReference type="Proteomes" id="UP000182427">
    <property type="component" value="Chromosome I"/>
</dbReference>
<dbReference type="EMBL" id="LT629690">
    <property type="protein sequence ID" value="SDE92340.1"/>
    <property type="molecule type" value="Genomic_DNA"/>
</dbReference>
<dbReference type="RefSeq" id="WP_083344036.1">
    <property type="nucleotide sequence ID" value="NZ_LT629690.1"/>
</dbReference>
<keyword evidence="3 8" id="KW-0436">Ligase</keyword>
<keyword evidence="4 8" id="KW-0566">Pantothenate biosynthesis</keyword>
<feature type="binding site" evidence="8">
    <location>
        <position position="63"/>
    </location>
    <ligand>
        <name>(R)-pantoate</name>
        <dbReference type="ChEBI" id="CHEBI:15980"/>
    </ligand>
</feature>
<dbReference type="GO" id="GO:0005829">
    <property type="term" value="C:cytosol"/>
    <property type="evidence" value="ECO:0007669"/>
    <property type="project" value="TreeGrafter"/>
</dbReference>
<feature type="binding site" evidence="8">
    <location>
        <begin position="186"/>
        <end position="189"/>
    </location>
    <ligand>
        <name>ATP</name>
        <dbReference type="ChEBI" id="CHEBI:30616"/>
    </ligand>
</feature>
<accession>A0A1G7GVZ1</accession>
<comment type="subcellular location">
    <subcellularLocation>
        <location evidence="8">Cytoplasm</location>
    </subcellularLocation>
</comment>
<name>A0A1G7GVZ1_9BACT</name>
<evidence type="ECO:0000256" key="2">
    <source>
        <dbReference type="ARBA" id="ARBA00009256"/>
    </source>
</evidence>
<dbReference type="HAMAP" id="MF_00158">
    <property type="entry name" value="PanC"/>
    <property type="match status" value="1"/>
</dbReference>
<dbReference type="OrthoDB" id="9773087at2"/>
<feature type="binding site" evidence="8">
    <location>
        <position position="63"/>
    </location>
    <ligand>
        <name>beta-alanine</name>
        <dbReference type="ChEBI" id="CHEBI:57966"/>
    </ligand>
</feature>
<evidence type="ECO:0000313" key="10">
    <source>
        <dbReference type="Proteomes" id="UP000182427"/>
    </source>
</evidence>
<comment type="function">
    <text evidence="8">Catalyzes the condensation of pantoate with beta-alanine in an ATP-dependent reaction via a pantoyl-adenylate intermediate.</text>
</comment>
<feature type="binding site" evidence="8">
    <location>
        <position position="178"/>
    </location>
    <ligand>
        <name>ATP</name>
        <dbReference type="ChEBI" id="CHEBI:30616"/>
    </ligand>
</feature>
<dbReference type="FunFam" id="3.40.50.620:FF:000013">
    <property type="entry name" value="Pantothenate synthetase"/>
    <property type="match status" value="1"/>
</dbReference>
<gene>
    <name evidence="8" type="primary">panC</name>
    <name evidence="9" type="ORF">SAMN05444167_0825</name>
</gene>
<feature type="binding site" evidence="8">
    <location>
        <begin position="149"/>
        <end position="152"/>
    </location>
    <ligand>
        <name>ATP</name>
        <dbReference type="ChEBI" id="CHEBI:30616"/>
    </ligand>
</feature>
<dbReference type="InterPro" id="IPR014729">
    <property type="entry name" value="Rossmann-like_a/b/a_fold"/>
</dbReference>
<dbReference type="Gene3D" id="3.30.1300.10">
    <property type="entry name" value="Pantoate-beta-alanine ligase, C-terminal domain"/>
    <property type="match status" value="1"/>
</dbReference>
<comment type="subunit">
    <text evidence="8">Homodimer.</text>
</comment>
<feature type="binding site" evidence="8">
    <location>
        <position position="155"/>
    </location>
    <ligand>
        <name>(R)-pantoate</name>
        <dbReference type="ChEBI" id="CHEBI:15980"/>
    </ligand>
</feature>
<dbReference type="CDD" id="cd00560">
    <property type="entry name" value="PanC"/>
    <property type="match status" value="1"/>
</dbReference>
<evidence type="ECO:0000256" key="7">
    <source>
        <dbReference type="ARBA" id="ARBA00048258"/>
    </source>
</evidence>
<dbReference type="NCBIfam" id="TIGR00018">
    <property type="entry name" value="panC"/>
    <property type="match status" value="1"/>
</dbReference>
<organism evidence="9 10">
    <name type="scientific">Terriglobus roseus</name>
    <dbReference type="NCBI Taxonomy" id="392734"/>
    <lineage>
        <taxon>Bacteria</taxon>
        <taxon>Pseudomonadati</taxon>
        <taxon>Acidobacteriota</taxon>
        <taxon>Terriglobia</taxon>
        <taxon>Terriglobales</taxon>
        <taxon>Acidobacteriaceae</taxon>
        <taxon>Terriglobus</taxon>
    </lineage>
</organism>
<dbReference type="GO" id="GO:0005524">
    <property type="term" value="F:ATP binding"/>
    <property type="evidence" value="ECO:0007669"/>
    <property type="project" value="UniProtKB-KW"/>
</dbReference>
<comment type="catalytic activity">
    <reaction evidence="7 8">
        <text>(R)-pantoate + beta-alanine + ATP = (R)-pantothenate + AMP + diphosphate + H(+)</text>
        <dbReference type="Rhea" id="RHEA:10912"/>
        <dbReference type="ChEBI" id="CHEBI:15378"/>
        <dbReference type="ChEBI" id="CHEBI:15980"/>
        <dbReference type="ChEBI" id="CHEBI:29032"/>
        <dbReference type="ChEBI" id="CHEBI:30616"/>
        <dbReference type="ChEBI" id="CHEBI:33019"/>
        <dbReference type="ChEBI" id="CHEBI:57966"/>
        <dbReference type="ChEBI" id="CHEBI:456215"/>
        <dbReference type="EC" id="6.3.2.1"/>
    </reaction>
</comment>
<dbReference type="InterPro" id="IPR003721">
    <property type="entry name" value="Pantoate_ligase"/>
</dbReference>
<comment type="pathway">
    <text evidence="1 8">Cofactor biosynthesis; (R)-pantothenate biosynthesis; (R)-pantothenate from (R)-pantoate and beta-alanine: step 1/1.</text>
</comment>
<dbReference type="Pfam" id="PF02569">
    <property type="entry name" value="Pantoate_ligase"/>
    <property type="match status" value="1"/>
</dbReference>
<evidence type="ECO:0000256" key="8">
    <source>
        <dbReference type="HAMAP-Rule" id="MF_00158"/>
    </source>
</evidence>
<dbReference type="AlphaFoldDB" id="A0A1G7GVZ1"/>
<evidence type="ECO:0000256" key="5">
    <source>
        <dbReference type="ARBA" id="ARBA00022741"/>
    </source>
</evidence>
<keyword evidence="10" id="KW-1185">Reference proteome</keyword>
<evidence type="ECO:0000256" key="4">
    <source>
        <dbReference type="ARBA" id="ARBA00022655"/>
    </source>
</evidence>
<comment type="similarity">
    <text evidence="2 8">Belongs to the pantothenate synthetase family.</text>
</comment>
<evidence type="ECO:0000313" key="9">
    <source>
        <dbReference type="EMBL" id="SDE92340.1"/>
    </source>
</evidence>
<proteinExistence type="inferred from homology"/>
<dbReference type="SUPFAM" id="SSF52374">
    <property type="entry name" value="Nucleotidylyl transferase"/>
    <property type="match status" value="1"/>
</dbReference>
<dbReference type="GO" id="GO:0015940">
    <property type="term" value="P:pantothenate biosynthetic process"/>
    <property type="evidence" value="ECO:0007669"/>
    <property type="project" value="UniProtKB-UniRule"/>
</dbReference>
<reference evidence="9 10" key="1">
    <citation type="submission" date="2016-10" db="EMBL/GenBank/DDBJ databases">
        <authorList>
            <person name="de Groot N.N."/>
        </authorList>
    </citation>
    <scope>NUCLEOTIDE SEQUENCE [LARGE SCALE GENOMIC DNA]</scope>
    <source>
        <strain evidence="9 10">GAS232</strain>
    </source>
</reference>
<protein>
    <recommendedName>
        <fullName evidence="8">Pantothenate synthetase</fullName>
        <shortName evidence="8">PS</shortName>
        <ecNumber evidence="8">6.3.2.1</ecNumber>
    </recommendedName>
    <alternativeName>
        <fullName evidence="8">Pantoate--beta-alanine ligase</fullName>
    </alternativeName>
    <alternativeName>
        <fullName evidence="8">Pantoate-activating enzyme</fullName>
    </alternativeName>
</protein>
<sequence>MQIVSSPLEMRAACKAYQRAKEQETIGLVPTMGALHEGHLSLVRASRQRCDRTVVSIFVNPLQFGPTEDLARYPRTFEQDCRMLEEEGVDFLFAPSPEEMYSPGSETIVDVPVTGGRLDGASRPGHFRGVATVVAKLFNIVQPDCAFFGEKDAAQVAVLRKMVRDLNFDLNLIVCPTVREASELAMSSRNRYLNEQERVEAKTLSRSLRAVADVVRQGERRLPVIRETLRETLAHSSLLKVDYADLVDPETLAAVEEDKLPAETLVAVAGWIGTTRLIDNCTLRIDGANE</sequence>
<dbReference type="EC" id="6.3.2.1" evidence="8"/>
<dbReference type="UniPathway" id="UPA00028">
    <property type="reaction ID" value="UER00005"/>
</dbReference>
<comment type="miscellaneous">
    <text evidence="8">The reaction proceeds by a bi uni uni bi ping pong mechanism.</text>
</comment>
<dbReference type="PANTHER" id="PTHR21299">
    <property type="entry name" value="CYTIDYLATE KINASE/PANTOATE-BETA-ALANINE LIGASE"/>
    <property type="match status" value="1"/>
</dbReference>
<keyword evidence="8" id="KW-0963">Cytoplasm</keyword>
<dbReference type="InterPro" id="IPR042176">
    <property type="entry name" value="Pantoate_ligase_C"/>
</dbReference>
<keyword evidence="6 8" id="KW-0067">ATP-binding</keyword>
<evidence type="ECO:0000256" key="3">
    <source>
        <dbReference type="ARBA" id="ARBA00022598"/>
    </source>
</evidence>
<evidence type="ECO:0000256" key="6">
    <source>
        <dbReference type="ARBA" id="ARBA00022840"/>
    </source>
</evidence>
<keyword evidence="5 8" id="KW-0547">Nucleotide-binding</keyword>